<keyword evidence="5 17" id="KW-0812">Transmembrane</keyword>
<dbReference type="PANTHER" id="PTHR24092">
    <property type="entry name" value="PROBABLE PHOSPHOLIPID-TRANSPORTING ATPASE"/>
    <property type="match status" value="1"/>
</dbReference>
<proteinExistence type="inferred from homology"/>
<feature type="transmembrane region" description="Helical" evidence="17">
    <location>
        <begin position="286"/>
        <end position="307"/>
    </location>
</feature>
<keyword evidence="8 15" id="KW-0067">ATP-binding</keyword>
<dbReference type="PANTHER" id="PTHR24092:SF150">
    <property type="entry name" value="PHOSPHOLIPID-TRANSPORTING ATPASE"/>
    <property type="match status" value="1"/>
</dbReference>
<feature type="transmembrane region" description="Helical" evidence="17">
    <location>
        <begin position="863"/>
        <end position="883"/>
    </location>
</feature>
<dbReference type="InterPro" id="IPR023214">
    <property type="entry name" value="HAD_sf"/>
</dbReference>
<dbReference type="InterPro" id="IPR018303">
    <property type="entry name" value="ATPase_P-typ_P_site"/>
</dbReference>
<dbReference type="EMBL" id="MPUH01000686">
    <property type="protein sequence ID" value="OMJ75508.1"/>
    <property type="molecule type" value="Genomic_DNA"/>
</dbReference>
<dbReference type="InterPro" id="IPR036412">
    <property type="entry name" value="HAD-like_sf"/>
</dbReference>
<comment type="caution">
    <text evidence="21">The sequence shown here is derived from an EMBL/GenBank/DDBJ whole genome shotgun (WGS) entry which is preliminary data.</text>
</comment>
<keyword evidence="12 17" id="KW-0472">Membrane</keyword>
<evidence type="ECO:0000256" key="1">
    <source>
        <dbReference type="ARBA" id="ARBA00004141"/>
    </source>
</evidence>
<evidence type="ECO:0000256" key="15">
    <source>
        <dbReference type="PIRSR" id="PIRSR606539-2"/>
    </source>
</evidence>
<dbReference type="GO" id="GO:0045332">
    <property type="term" value="P:phospholipid translocation"/>
    <property type="evidence" value="ECO:0007669"/>
    <property type="project" value="TreeGrafter"/>
</dbReference>
<feature type="binding site" evidence="16">
    <location>
        <position position="402"/>
    </location>
    <ligand>
        <name>Mg(2+)</name>
        <dbReference type="ChEBI" id="CHEBI:18420"/>
    </ligand>
</feature>
<dbReference type="Gene3D" id="3.40.50.1000">
    <property type="entry name" value="HAD superfamily/HAD-like"/>
    <property type="match status" value="1"/>
</dbReference>
<dbReference type="GO" id="GO:0005524">
    <property type="term" value="F:ATP binding"/>
    <property type="evidence" value="ECO:0007669"/>
    <property type="project" value="UniProtKB-UniRule"/>
</dbReference>
<evidence type="ECO:0000256" key="9">
    <source>
        <dbReference type="ARBA" id="ARBA00022842"/>
    </source>
</evidence>
<feature type="transmembrane region" description="Helical" evidence="17">
    <location>
        <begin position="830"/>
        <end position="851"/>
    </location>
</feature>
<evidence type="ECO:0000256" key="7">
    <source>
        <dbReference type="ARBA" id="ARBA00022741"/>
    </source>
</evidence>
<dbReference type="Gene3D" id="3.40.1110.10">
    <property type="entry name" value="Calcium-transporting ATPase, cytoplasmic domain N"/>
    <property type="match status" value="1"/>
</dbReference>
<dbReference type="InterPro" id="IPR023299">
    <property type="entry name" value="ATPase_P-typ_cyto_dom_N"/>
</dbReference>
<feature type="transmembrane region" description="Helical" evidence="17">
    <location>
        <begin position="60"/>
        <end position="77"/>
    </location>
</feature>
<dbReference type="InterPro" id="IPR044492">
    <property type="entry name" value="P_typ_ATPase_HD_dom"/>
</dbReference>
<feature type="binding site" evidence="15">
    <location>
        <position position="661"/>
    </location>
    <ligand>
        <name>ATP</name>
        <dbReference type="ChEBI" id="CHEBI:30616"/>
    </ligand>
</feature>
<dbReference type="SUPFAM" id="SSF81653">
    <property type="entry name" value="Calcium ATPase, transduction domain A"/>
    <property type="match status" value="1"/>
</dbReference>
<dbReference type="GO" id="GO:0000287">
    <property type="term" value="F:magnesium ion binding"/>
    <property type="evidence" value="ECO:0007669"/>
    <property type="project" value="UniProtKB-UniRule"/>
</dbReference>
<feature type="transmembrane region" description="Helical" evidence="17">
    <location>
        <begin position="981"/>
        <end position="1004"/>
    </location>
</feature>
<feature type="transmembrane region" description="Helical" evidence="17">
    <location>
        <begin position="955"/>
        <end position="974"/>
    </location>
</feature>
<feature type="transmembrane region" description="Helical" evidence="17">
    <location>
        <begin position="89"/>
        <end position="106"/>
    </location>
</feature>
<dbReference type="SUPFAM" id="SSF56784">
    <property type="entry name" value="HAD-like"/>
    <property type="match status" value="1"/>
</dbReference>
<reference evidence="21 22" key="1">
    <citation type="submission" date="2016-11" db="EMBL/GenBank/DDBJ databases">
        <title>The macronuclear genome of Stentor coeruleus: a giant cell with tiny introns.</title>
        <authorList>
            <person name="Slabodnick M."/>
            <person name="Ruby J.G."/>
            <person name="Reiff S.B."/>
            <person name="Swart E.C."/>
            <person name="Gosai S."/>
            <person name="Prabakaran S."/>
            <person name="Witkowska E."/>
            <person name="Larue G.E."/>
            <person name="Fisher S."/>
            <person name="Freeman R.M."/>
            <person name="Gunawardena J."/>
            <person name="Chu W."/>
            <person name="Stover N.A."/>
            <person name="Gregory B.D."/>
            <person name="Nowacki M."/>
            <person name="Derisi J."/>
            <person name="Roy S.W."/>
            <person name="Marshall W.F."/>
            <person name="Sood P."/>
        </authorList>
    </citation>
    <scope>NUCLEOTIDE SEQUENCE [LARGE SCALE GENOMIC DNA]</scope>
    <source>
        <strain evidence="21">WM001</strain>
    </source>
</reference>
<feature type="binding site" evidence="15">
    <location>
        <position position="402"/>
    </location>
    <ligand>
        <name>ATP</name>
        <dbReference type="ChEBI" id="CHEBI:30616"/>
    </ligand>
</feature>
<sequence>MQENLIEKTEGPNRRSTTLVSANRYVVLPVEGINTFMKNSISTSKYNAITFLPKNMMEQFKKIANVYFVIIAVLQSIPDISNSGGVPNILLPLGLVLTISAIKDMLEDRKRKKSDNEENNRKALIRKNASWQTVLWKDVKVGDIVKVVKDEKFPADLVMLSSSDEKGICYIETKNLDGETNLKHKVASKSTQSLYCDEQALDSLRGDIKCEDPNPMIYQFQGVLKLPGGITAASSEQFLLRGSSLKNTDWITGITIYTGHESKIMLNSSQSKAKFSSNEKQMNNQIIYLFFMQLILCAFCAVFNVSWLSSQKDNATYLELEKANTNIAYNFVVNFFSWMLLFSNFVPISLLVTLEMVKFIQAIFISWDLDLYFEETDMPAGVQSSNLNEELGQIHYLFSDKTGTLTCNIMEFKKITVNGNSYGTDLHLTSADKIPHVDFVDSSFDPRHPNNFEFLLHLACCHTIVTEKKDGVIEYKASSPDELALVNAAKFFGFEFIGRDADQNIELSVFGQYYKVSLLNIIEFNSDRKRMSVIIRLPDGRVKVFCKGADTIILPRLLPDSTIDKTFQNLENYGKIGLRTLLIASRELSNSEYDEWNSTFIDAMNDIHYRDKKIAECGEKIETKMSLLGATAIEDRLQDGVPDAIAFLRNAGIKVWVLTGDKIETAINIGFSCNLLTQDMLQLLVISARTKDVEDEVKEAINNLLTLGAKDAALIVSGESLLKIRGDLKKDFIKVCEKCKVVIACRVSPQQKADIVKMIRDFKPDARTLSIGDGANDVNMITAAHVGVGIAGLEGKQAVRASDYSIAQFSYLKKLLFVHGRECYRRNSTLICFNFYKNVLLVMPLFFYGMFSVFSGQSFYNTWIYQLFNLIFASWPIVIYAVIDKEMEYEKLLSDPKYYKIGLIGELFSTQKFWEWILEAIAQSMFILIVSVFALCDVTGMKNTGKIDPMSVSAVMVYGLVVTYVNVKVILFSFAHTIFSLAAAFLSILSYYLISAIITDWMPISETLDNFDSFGATGMMLSNPNFYIAFIIIIYSGFFWQPLYAFIKVIFERVFTSKTSPKEKLGIDMSVNIDFREDIKEKPDILKLRRHTGYAFSGEAGHTPQLTDPSFFNSSYNAPNAIFGKN</sequence>
<dbReference type="Gene3D" id="2.70.150.10">
    <property type="entry name" value="Calcium-transporting ATPase, cytoplasmic transduction domain A"/>
    <property type="match status" value="1"/>
</dbReference>
<keyword evidence="22" id="KW-1185">Reference proteome</keyword>
<dbReference type="GO" id="GO:0005886">
    <property type="term" value="C:plasma membrane"/>
    <property type="evidence" value="ECO:0007669"/>
    <property type="project" value="UniProtKB-SubCell"/>
</dbReference>
<comment type="catalytic activity">
    <reaction evidence="13 17">
        <text>ATP + H2O + phospholipidSide 1 = ADP + phosphate + phospholipidSide 2.</text>
        <dbReference type="EC" id="7.6.2.1"/>
    </reaction>
</comment>
<dbReference type="SFLD" id="SFLDF00027">
    <property type="entry name" value="p-type_atpase"/>
    <property type="match status" value="1"/>
</dbReference>
<comment type="similarity">
    <text evidence="3 17">Belongs to the cation transport ATPase (P-type) (TC 3.A.3) family. Type IV subfamily.</text>
</comment>
<dbReference type="PROSITE" id="PS00154">
    <property type="entry name" value="ATPASE_E1_E2"/>
    <property type="match status" value="1"/>
</dbReference>
<feature type="binding site" evidence="15">
    <location>
        <position position="401"/>
    </location>
    <ligand>
        <name>ATP</name>
        <dbReference type="ChEBI" id="CHEBI:30616"/>
    </ligand>
</feature>
<feature type="active site" description="4-aspartylphosphate intermediate" evidence="14">
    <location>
        <position position="400"/>
    </location>
</feature>
<dbReference type="FunFam" id="3.40.50.1000:FF:000190">
    <property type="entry name" value="Phospholipid-transporting ATPase"/>
    <property type="match status" value="1"/>
</dbReference>
<evidence type="ECO:0000256" key="14">
    <source>
        <dbReference type="PIRSR" id="PIRSR606539-1"/>
    </source>
</evidence>
<feature type="binding site" evidence="15">
    <location>
        <position position="524"/>
    </location>
    <ligand>
        <name>ATP</name>
        <dbReference type="ChEBI" id="CHEBI:30616"/>
    </ligand>
</feature>
<evidence type="ECO:0000256" key="8">
    <source>
        <dbReference type="ARBA" id="ARBA00022840"/>
    </source>
</evidence>
<evidence type="ECO:0000259" key="20">
    <source>
        <dbReference type="Pfam" id="PF16212"/>
    </source>
</evidence>
<keyword evidence="4" id="KW-1003">Cell membrane</keyword>
<evidence type="ECO:0000259" key="19">
    <source>
        <dbReference type="Pfam" id="PF16209"/>
    </source>
</evidence>
<dbReference type="FunFam" id="2.70.150.10:FF:000021">
    <property type="entry name" value="Phospholipid-transporting ATPase"/>
    <property type="match status" value="1"/>
</dbReference>
<dbReference type="InterPro" id="IPR032630">
    <property type="entry name" value="P_typ_ATPase_c"/>
</dbReference>
<dbReference type="AlphaFoldDB" id="A0A1R2BFE7"/>
<dbReference type="NCBIfam" id="TIGR01652">
    <property type="entry name" value="ATPase-Plipid"/>
    <property type="match status" value="1"/>
</dbReference>
<dbReference type="Proteomes" id="UP000187209">
    <property type="component" value="Unassembled WGS sequence"/>
</dbReference>
<evidence type="ECO:0000256" key="3">
    <source>
        <dbReference type="ARBA" id="ARBA00008109"/>
    </source>
</evidence>
<dbReference type="OrthoDB" id="377733at2759"/>
<dbReference type="SFLD" id="SFLDS00003">
    <property type="entry name" value="Haloacid_Dehalogenase"/>
    <property type="match status" value="1"/>
</dbReference>
<keyword evidence="11 17" id="KW-1133">Transmembrane helix</keyword>
<dbReference type="GO" id="GO:0016887">
    <property type="term" value="F:ATP hydrolysis activity"/>
    <property type="evidence" value="ECO:0007669"/>
    <property type="project" value="InterPro"/>
</dbReference>
<feature type="binding site" evidence="15">
    <location>
        <position position="752"/>
    </location>
    <ligand>
        <name>ATP</name>
        <dbReference type="ChEBI" id="CHEBI:30616"/>
    </ligand>
</feature>
<dbReference type="Pfam" id="PF16209">
    <property type="entry name" value="PhoLip_ATPase_N"/>
    <property type="match status" value="1"/>
</dbReference>
<keyword evidence="9 16" id="KW-0460">Magnesium</keyword>
<evidence type="ECO:0000256" key="12">
    <source>
        <dbReference type="ARBA" id="ARBA00023136"/>
    </source>
</evidence>
<feature type="binding site" evidence="15">
    <location>
        <position position="579"/>
    </location>
    <ligand>
        <name>ATP</name>
        <dbReference type="ChEBI" id="CHEBI:30616"/>
    </ligand>
</feature>
<evidence type="ECO:0000256" key="5">
    <source>
        <dbReference type="ARBA" id="ARBA00022692"/>
    </source>
</evidence>
<comment type="cofactor">
    <cofactor evidence="16">
        <name>Mg(2+)</name>
        <dbReference type="ChEBI" id="CHEBI:18420"/>
    </cofactor>
</comment>
<feature type="domain" description="P-type ATPase A" evidence="18">
    <location>
        <begin position="120"/>
        <end position="191"/>
    </location>
</feature>
<dbReference type="PRINTS" id="PR00119">
    <property type="entry name" value="CATATPASE"/>
</dbReference>
<comment type="subcellular location">
    <subcellularLocation>
        <location evidence="2">Cell membrane</location>
    </subcellularLocation>
    <subcellularLocation>
        <location evidence="1 17">Membrane</location>
        <topology evidence="1 17">Multi-pass membrane protein</topology>
    </subcellularLocation>
</comment>
<feature type="binding site" evidence="15">
    <location>
        <position position="482"/>
    </location>
    <ligand>
        <name>ATP</name>
        <dbReference type="ChEBI" id="CHEBI:30616"/>
    </ligand>
</feature>
<dbReference type="InterPro" id="IPR008250">
    <property type="entry name" value="ATPase_P-typ_transduc_dom_A_sf"/>
</dbReference>
<keyword evidence="6 16" id="KW-0479">Metal-binding</keyword>
<dbReference type="SUPFAM" id="SSF81660">
    <property type="entry name" value="Metal cation-transporting ATPase, ATP-binding domain N"/>
    <property type="match status" value="1"/>
</dbReference>
<dbReference type="InterPro" id="IPR059000">
    <property type="entry name" value="ATPase_P-type_domA"/>
</dbReference>
<evidence type="ECO:0000256" key="16">
    <source>
        <dbReference type="PIRSR" id="PIRSR606539-3"/>
    </source>
</evidence>
<evidence type="ECO:0000313" key="22">
    <source>
        <dbReference type="Proteomes" id="UP000187209"/>
    </source>
</evidence>
<dbReference type="Pfam" id="PF00122">
    <property type="entry name" value="E1-E2_ATPase"/>
    <property type="match status" value="1"/>
</dbReference>
<dbReference type="InterPro" id="IPR032631">
    <property type="entry name" value="P-type_ATPase_N"/>
</dbReference>
<evidence type="ECO:0000256" key="17">
    <source>
        <dbReference type="RuleBase" id="RU362033"/>
    </source>
</evidence>
<feature type="binding site" evidence="15">
    <location>
        <position position="776"/>
    </location>
    <ligand>
        <name>ATP</name>
        <dbReference type="ChEBI" id="CHEBI:30616"/>
    </ligand>
</feature>
<protein>
    <recommendedName>
        <fullName evidence="17">Phospholipid-transporting ATPase</fullName>
        <ecNumber evidence="17">7.6.2.1</ecNumber>
    </recommendedName>
</protein>
<dbReference type="NCBIfam" id="TIGR01494">
    <property type="entry name" value="ATPase_P-type"/>
    <property type="match status" value="1"/>
</dbReference>
<dbReference type="InterPro" id="IPR006539">
    <property type="entry name" value="P-type_ATPase_IV"/>
</dbReference>
<feature type="binding site" evidence="16">
    <location>
        <position position="773"/>
    </location>
    <ligand>
        <name>Mg(2+)</name>
        <dbReference type="ChEBI" id="CHEBI:18420"/>
    </ligand>
</feature>
<evidence type="ECO:0000256" key="11">
    <source>
        <dbReference type="ARBA" id="ARBA00022989"/>
    </source>
</evidence>
<dbReference type="CDD" id="cd02073">
    <property type="entry name" value="P-type_ATPase_APLT_Dnf-like"/>
    <property type="match status" value="1"/>
</dbReference>
<feature type="binding site" evidence="15">
    <location>
        <position position="659"/>
    </location>
    <ligand>
        <name>ATP</name>
        <dbReference type="ChEBI" id="CHEBI:30616"/>
    </ligand>
</feature>
<accession>A0A1R2BFE7</accession>
<feature type="binding site" evidence="15">
    <location>
        <position position="746"/>
    </location>
    <ligand>
        <name>ATP</name>
        <dbReference type="ChEBI" id="CHEBI:30616"/>
    </ligand>
</feature>
<evidence type="ECO:0000313" key="21">
    <source>
        <dbReference type="EMBL" id="OMJ75508.1"/>
    </source>
</evidence>
<feature type="binding site" evidence="15">
    <location>
        <position position="777"/>
    </location>
    <ligand>
        <name>ATP</name>
        <dbReference type="ChEBI" id="CHEBI:30616"/>
    </ligand>
</feature>
<name>A0A1R2BFE7_9CILI</name>
<keyword evidence="7 15" id="KW-0547">Nucleotide-binding</keyword>
<feature type="transmembrane region" description="Helical" evidence="17">
    <location>
        <begin position="916"/>
        <end position="935"/>
    </location>
</feature>
<feature type="domain" description="P-type ATPase N-terminal" evidence="19">
    <location>
        <begin position="35"/>
        <end position="86"/>
    </location>
</feature>
<feature type="binding site" evidence="15">
    <location>
        <position position="400"/>
    </location>
    <ligand>
        <name>ATP</name>
        <dbReference type="ChEBI" id="CHEBI:30616"/>
    </ligand>
</feature>
<feature type="binding site" evidence="16">
    <location>
        <position position="400"/>
    </location>
    <ligand>
        <name>Mg(2+)</name>
        <dbReference type="ChEBI" id="CHEBI:18420"/>
    </ligand>
</feature>
<dbReference type="SUPFAM" id="SSF81665">
    <property type="entry name" value="Calcium ATPase, transmembrane domain M"/>
    <property type="match status" value="1"/>
</dbReference>
<evidence type="ECO:0000256" key="2">
    <source>
        <dbReference type="ARBA" id="ARBA00004236"/>
    </source>
</evidence>
<feature type="transmembrane region" description="Helical" evidence="17">
    <location>
        <begin position="327"/>
        <end position="352"/>
    </location>
</feature>
<dbReference type="SFLD" id="SFLDG00002">
    <property type="entry name" value="C1.7:_P-type_atpase_like"/>
    <property type="match status" value="1"/>
</dbReference>
<feature type="domain" description="P-type ATPase C-terminal" evidence="20">
    <location>
        <begin position="799"/>
        <end position="1051"/>
    </location>
</feature>
<feature type="binding site" evidence="16">
    <location>
        <position position="777"/>
    </location>
    <ligand>
        <name>Mg(2+)</name>
        <dbReference type="ChEBI" id="CHEBI:18420"/>
    </ligand>
</feature>
<feature type="transmembrane region" description="Helical" evidence="17">
    <location>
        <begin position="1024"/>
        <end position="1047"/>
    </location>
</feature>
<dbReference type="Pfam" id="PF13246">
    <property type="entry name" value="Cation_ATPase"/>
    <property type="match status" value="1"/>
</dbReference>
<dbReference type="Pfam" id="PF16212">
    <property type="entry name" value="PhoLip_ATPase_C"/>
    <property type="match status" value="1"/>
</dbReference>
<dbReference type="InterPro" id="IPR023298">
    <property type="entry name" value="ATPase_P-typ_TM_dom_sf"/>
</dbReference>
<gene>
    <name evidence="21" type="ORF">SteCoe_25323</name>
</gene>
<evidence type="ECO:0000256" key="13">
    <source>
        <dbReference type="ARBA" id="ARBA00034036"/>
    </source>
</evidence>
<feature type="binding site" evidence="15">
    <location>
        <position position="547"/>
    </location>
    <ligand>
        <name>ATP</name>
        <dbReference type="ChEBI" id="CHEBI:30616"/>
    </ligand>
</feature>
<dbReference type="EC" id="7.6.2.1" evidence="17"/>
<evidence type="ECO:0000256" key="6">
    <source>
        <dbReference type="ARBA" id="ARBA00022723"/>
    </source>
</evidence>
<organism evidence="21 22">
    <name type="scientific">Stentor coeruleus</name>
    <dbReference type="NCBI Taxonomy" id="5963"/>
    <lineage>
        <taxon>Eukaryota</taxon>
        <taxon>Sar</taxon>
        <taxon>Alveolata</taxon>
        <taxon>Ciliophora</taxon>
        <taxon>Postciliodesmatophora</taxon>
        <taxon>Heterotrichea</taxon>
        <taxon>Heterotrichida</taxon>
        <taxon>Stentoridae</taxon>
        <taxon>Stentor</taxon>
    </lineage>
</organism>
<dbReference type="GO" id="GO:0140326">
    <property type="term" value="F:ATPase-coupled intramembrane lipid transporter activity"/>
    <property type="evidence" value="ECO:0007669"/>
    <property type="project" value="UniProtKB-EC"/>
</dbReference>
<evidence type="ECO:0000256" key="4">
    <source>
        <dbReference type="ARBA" id="ARBA00022475"/>
    </source>
</evidence>
<dbReference type="InterPro" id="IPR001757">
    <property type="entry name" value="P_typ_ATPase"/>
</dbReference>
<keyword evidence="10 17" id="KW-1278">Translocase</keyword>
<feature type="binding site" evidence="15">
    <location>
        <position position="660"/>
    </location>
    <ligand>
        <name>ATP</name>
        <dbReference type="ChEBI" id="CHEBI:30616"/>
    </ligand>
</feature>
<evidence type="ECO:0000259" key="18">
    <source>
        <dbReference type="Pfam" id="PF00122"/>
    </source>
</evidence>
<evidence type="ECO:0000256" key="10">
    <source>
        <dbReference type="ARBA" id="ARBA00022967"/>
    </source>
</evidence>